<evidence type="ECO:0000313" key="2">
    <source>
        <dbReference type="Proteomes" id="UP001317259"/>
    </source>
</evidence>
<dbReference type="EMBL" id="JAKRKC020000002">
    <property type="protein sequence ID" value="MCK2218418.1"/>
    <property type="molecule type" value="Genomic_DNA"/>
</dbReference>
<proteinExistence type="predicted"/>
<evidence type="ECO:0008006" key="3">
    <source>
        <dbReference type="Google" id="ProtNLM"/>
    </source>
</evidence>
<comment type="caution">
    <text evidence="1">The sequence shown here is derived from an EMBL/GenBank/DDBJ whole genome shotgun (WGS) entry which is preliminary data.</text>
</comment>
<name>A0ABT0G1X6_9ACTN</name>
<protein>
    <recommendedName>
        <fullName evidence="3">PE domain-containing protein</fullName>
    </recommendedName>
</protein>
<reference evidence="1 2" key="1">
    <citation type="submission" date="2022-04" db="EMBL/GenBank/DDBJ databases">
        <title>Genome draft of Actinomadura sp. ATCC 31491.</title>
        <authorList>
            <person name="Shi X."/>
            <person name="Du Y."/>
        </authorList>
    </citation>
    <scope>NUCLEOTIDE SEQUENCE [LARGE SCALE GENOMIC DNA]</scope>
    <source>
        <strain evidence="1 2">ATCC 31491</strain>
    </source>
</reference>
<dbReference type="Proteomes" id="UP001317259">
    <property type="component" value="Unassembled WGS sequence"/>
</dbReference>
<sequence>MEFRRTVLHSAGTELGEVATEVRAAFDELLAAVRTDGVIPRNDDISAMIAAACAAIQEIATGSVESAVRALGGNGAGLTSMAATYEGAETDTRTVIGSLPWA</sequence>
<evidence type="ECO:0000313" key="1">
    <source>
        <dbReference type="EMBL" id="MCK2218418.1"/>
    </source>
</evidence>
<gene>
    <name evidence="1" type="ORF">MF672_032175</name>
</gene>
<dbReference type="RefSeq" id="WP_242375755.1">
    <property type="nucleotide sequence ID" value="NZ_JAKRKC020000002.1"/>
</dbReference>
<keyword evidence="2" id="KW-1185">Reference proteome</keyword>
<accession>A0ABT0G1X6</accession>
<organism evidence="1 2">
    <name type="scientific">Actinomadura luzonensis</name>
    <dbReference type="NCBI Taxonomy" id="2805427"/>
    <lineage>
        <taxon>Bacteria</taxon>
        <taxon>Bacillati</taxon>
        <taxon>Actinomycetota</taxon>
        <taxon>Actinomycetes</taxon>
        <taxon>Streptosporangiales</taxon>
        <taxon>Thermomonosporaceae</taxon>
        <taxon>Actinomadura</taxon>
    </lineage>
</organism>